<feature type="chain" id="PRO_5021763751" evidence="1">
    <location>
        <begin position="23"/>
        <end position="195"/>
    </location>
</feature>
<organism evidence="2 3">
    <name type="scientific">Lacibacter cauensis</name>
    <dbReference type="NCBI Taxonomy" id="510947"/>
    <lineage>
        <taxon>Bacteria</taxon>
        <taxon>Pseudomonadati</taxon>
        <taxon>Bacteroidota</taxon>
        <taxon>Chitinophagia</taxon>
        <taxon>Chitinophagales</taxon>
        <taxon>Chitinophagaceae</taxon>
        <taxon>Lacibacter</taxon>
    </lineage>
</organism>
<keyword evidence="3" id="KW-1185">Reference proteome</keyword>
<evidence type="ECO:0000256" key="1">
    <source>
        <dbReference type="SAM" id="SignalP"/>
    </source>
</evidence>
<evidence type="ECO:0000313" key="3">
    <source>
        <dbReference type="Proteomes" id="UP000316167"/>
    </source>
</evidence>
<sequence>MKASFTALLLTAFFIFTNTASAQNEKEEKIKFAPNPEMIPSDFDPNKHILLVMQLSKRNNPEKVHTAGTKDIDAAFQANYDGYKYVIVSPADLRDSSKYNDTSVYRFVLYNTASTRGRADGGYRLRTDAASGMTMRTPNAPTQVQHTVIDFYFHDRVKNEDYVGSGRPTSFIKMTLRPIILTMAQHGRKKKAASN</sequence>
<dbReference type="EMBL" id="VLLE01000002">
    <property type="protein sequence ID" value="TWI84978.1"/>
    <property type="molecule type" value="Genomic_DNA"/>
</dbReference>
<gene>
    <name evidence="2" type="ORF">IQ13_0131</name>
</gene>
<dbReference type="Proteomes" id="UP000316167">
    <property type="component" value="Unassembled WGS sequence"/>
</dbReference>
<keyword evidence="1" id="KW-0732">Signal</keyword>
<name>A0A562SV68_9BACT</name>
<evidence type="ECO:0000313" key="2">
    <source>
        <dbReference type="EMBL" id="TWI84978.1"/>
    </source>
</evidence>
<protein>
    <submittedName>
        <fullName evidence="2">Uncharacterized protein</fullName>
    </submittedName>
</protein>
<dbReference type="AlphaFoldDB" id="A0A562SV68"/>
<proteinExistence type="predicted"/>
<feature type="signal peptide" evidence="1">
    <location>
        <begin position="1"/>
        <end position="22"/>
    </location>
</feature>
<reference evidence="2 3" key="1">
    <citation type="journal article" date="2015" name="Stand. Genomic Sci.">
        <title>Genomic Encyclopedia of Bacterial and Archaeal Type Strains, Phase III: the genomes of soil and plant-associated and newly described type strains.</title>
        <authorList>
            <person name="Whitman W.B."/>
            <person name="Woyke T."/>
            <person name="Klenk H.P."/>
            <person name="Zhou Y."/>
            <person name="Lilburn T.G."/>
            <person name="Beck B.J."/>
            <person name="De Vos P."/>
            <person name="Vandamme P."/>
            <person name="Eisen J.A."/>
            <person name="Garrity G."/>
            <person name="Hugenholtz P."/>
            <person name="Kyrpides N.C."/>
        </authorList>
    </citation>
    <scope>NUCLEOTIDE SEQUENCE [LARGE SCALE GENOMIC DNA]</scope>
    <source>
        <strain evidence="2 3">CGMCC 1.7271</strain>
    </source>
</reference>
<dbReference type="RefSeq" id="WP_144883489.1">
    <property type="nucleotide sequence ID" value="NZ_VLLE01000002.1"/>
</dbReference>
<comment type="caution">
    <text evidence="2">The sequence shown here is derived from an EMBL/GenBank/DDBJ whole genome shotgun (WGS) entry which is preliminary data.</text>
</comment>
<accession>A0A562SV68</accession>